<evidence type="ECO:0000256" key="4">
    <source>
        <dbReference type="ARBA" id="ARBA00022598"/>
    </source>
</evidence>
<dbReference type="GO" id="GO:0106388">
    <property type="term" value="F:rRNA small subunit aminocarboxypropyltransferase activity"/>
    <property type="evidence" value="ECO:0007669"/>
    <property type="project" value="UniProtKB-EC"/>
</dbReference>
<keyword evidence="5" id="KW-0507">mRNA processing</keyword>
<dbReference type="InterPro" id="IPR007209">
    <property type="entry name" value="RNaseL-inhib-like_metal-bd_dom"/>
</dbReference>
<feature type="binding site" evidence="14">
    <location>
        <position position="618"/>
    </location>
    <ligand>
        <name>S-adenosyl-L-methionine</name>
        <dbReference type="ChEBI" id="CHEBI:59789"/>
    </ligand>
</feature>
<evidence type="ECO:0000256" key="5">
    <source>
        <dbReference type="ARBA" id="ARBA00022664"/>
    </source>
</evidence>
<keyword evidence="13" id="KW-0687">Ribonucleoprotein</keyword>
<keyword evidence="11" id="KW-0508">mRNA splicing</keyword>
<dbReference type="InterPro" id="IPR045864">
    <property type="entry name" value="aa-tRNA-synth_II/BPL/LPL"/>
</dbReference>
<keyword evidence="14" id="KW-0949">S-adenosyl-L-methionine</keyword>
<evidence type="ECO:0000259" key="16">
    <source>
        <dbReference type="PROSITE" id="PS50862"/>
    </source>
</evidence>
<reference evidence="18 19" key="1">
    <citation type="journal article" date="2012" name="Appl. Environ. Microbiol.">
        <title>Short-read sequencing for genomic analysis of the brown rot fungus Fibroporia radiculosa.</title>
        <authorList>
            <person name="Tang J.D."/>
            <person name="Perkins A.D."/>
            <person name="Sonstegard T.S."/>
            <person name="Schroeder S.G."/>
            <person name="Burgess S.C."/>
            <person name="Diehl S.V."/>
        </authorList>
    </citation>
    <scope>NUCLEOTIDE SEQUENCE [LARGE SCALE GENOMIC DNA]</scope>
    <source>
        <strain evidence="18 19">TFFH 294</strain>
    </source>
</reference>
<dbReference type="GO" id="GO:0005739">
    <property type="term" value="C:mitochondrion"/>
    <property type="evidence" value="ECO:0007669"/>
    <property type="project" value="TreeGrafter"/>
</dbReference>
<evidence type="ECO:0000256" key="10">
    <source>
        <dbReference type="ARBA" id="ARBA00023146"/>
    </source>
</evidence>
<evidence type="ECO:0000313" key="19">
    <source>
        <dbReference type="Proteomes" id="UP000006352"/>
    </source>
</evidence>
<dbReference type="SMART" id="SM00651">
    <property type="entry name" value="Sm"/>
    <property type="match status" value="1"/>
</dbReference>
<protein>
    <recommendedName>
        <fullName evidence="14">18S rRNA aminocarboxypropyltransferase</fullName>
        <ecNumber evidence="14">2.5.1.157</ecNumber>
    </recommendedName>
</protein>
<evidence type="ECO:0000256" key="9">
    <source>
        <dbReference type="ARBA" id="ARBA00022917"/>
    </source>
</evidence>
<dbReference type="GO" id="GO:0000387">
    <property type="term" value="P:spliceosomal snRNP assembly"/>
    <property type="evidence" value="ECO:0007669"/>
    <property type="project" value="InterPro"/>
</dbReference>
<dbReference type="PANTHER" id="PTHR22594">
    <property type="entry name" value="ASPARTYL/LYSYL-TRNA SYNTHETASE"/>
    <property type="match status" value="1"/>
</dbReference>
<dbReference type="Pfam" id="PF00152">
    <property type="entry name" value="tRNA-synt_2"/>
    <property type="match status" value="1"/>
</dbReference>
<dbReference type="InterPro" id="IPR001163">
    <property type="entry name" value="Sm_dom_euk/arc"/>
</dbReference>
<keyword evidence="10" id="KW-0030">Aminoacyl-tRNA synthetase</keyword>
<dbReference type="FunCoup" id="J4I891">
    <property type="interactions" value="361"/>
</dbReference>
<evidence type="ECO:0000256" key="11">
    <source>
        <dbReference type="ARBA" id="ARBA00023187"/>
    </source>
</evidence>
<keyword evidence="7" id="KW-0547">Nucleotide-binding</keyword>
<name>J4I891_9APHY</name>
<dbReference type="AlphaFoldDB" id="J4I891"/>
<dbReference type="GO" id="GO:0005524">
    <property type="term" value="F:ATP binding"/>
    <property type="evidence" value="ECO:0007669"/>
    <property type="project" value="UniProtKB-KW"/>
</dbReference>
<dbReference type="Gene3D" id="3.30.930.10">
    <property type="entry name" value="Bira Bifunctional Protein, Domain 2"/>
    <property type="match status" value="1"/>
</dbReference>
<dbReference type="InterPro" id="IPR004364">
    <property type="entry name" value="Aa-tRNA-synt_II"/>
</dbReference>
<comment type="similarity">
    <text evidence="1">Belongs to the snRNP core protein family.</text>
</comment>
<dbReference type="PRINTS" id="PR01042">
    <property type="entry name" value="TRNASYNTHASP"/>
</dbReference>
<dbReference type="GeneID" id="24093912"/>
<dbReference type="RefSeq" id="XP_012178284.1">
    <property type="nucleotide sequence ID" value="XM_012322894.1"/>
</dbReference>
<dbReference type="GO" id="GO:0003723">
    <property type="term" value="F:RNA binding"/>
    <property type="evidence" value="ECO:0007669"/>
    <property type="project" value="InterPro"/>
</dbReference>
<dbReference type="InterPro" id="IPR022968">
    <property type="entry name" value="Tsr3-like"/>
</dbReference>
<keyword evidence="19" id="KW-1185">Reference proteome</keyword>
<dbReference type="InterPro" id="IPR012340">
    <property type="entry name" value="NA-bd_OB-fold"/>
</dbReference>
<feature type="binding site" evidence="14">
    <location>
        <position position="666"/>
    </location>
    <ligand>
        <name>S-adenosyl-L-methionine</name>
        <dbReference type="ChEBI" id="CHEBI:59789"/>
    </ligand>
</feature>
<organism evidence="18 19">
    <name type="scientific">Fibroporia radiculosa</name>
    <dbReference type="NCBI Taxonomy" id="599839"/>
    <lineage>
        <taxon>Eukaryota</taxon>
        <taxon>Fungi</taxon>
        <taxon>Dikarya</taxon>
        <taxon>Basidiomycota</taxon>
        <taxon>Agaricomycotina</taxon>
        <taxon>Agaricomycetes</taxon>
        <taxon>Polyporales</taxon>
        <taxon>Fibroporiaceae</taxon>
        <taxon>Fibroporia</taxon>
    </lineage>
</organism>
<evidence type="ECO:0000256" key="13">
    <source>
        <dbReference type="ARBA" id="ARBA00023274"/>
    </source>
</evidence>
<dbReference type="Pfam" id="PF04068">
    <property type="entry name" value="Fer4_RLI"/>
    <property type="match status" value="1"/>
</dbReference>
<dbReference type="GO" id="GO:1904047">
    <property type="term" value="F:S-adenosyl-L-methionine binding"/>
    <property type="evidence" value="ECO:0007669"/>
    <property type="project" value="UniProtKB-UniRule"/>
</dbReference>
<evidence type="ECO:0000259" key="17">
    <source>
        <dbReference type="PROSITE" id="PS52002"/>
    </source>
</evidence>
<accession>J4I891</accession>
<keyword evidence="14" id="KW-0690">Ribosome biogenesis</keyword>
<evidence type="ECO:0000256" key="7">
    <source>
        <dbReference type="ARBA" id="ARBA00022741"/>
    </source>
</evidence>
<dbReference type="HOGENOM" id="CLU_373856_0_0_1"/>
<dbReference type="SUPFAM" id="SSF55681">
    <property type="entry name" value="Class II aaRS and biotin synthetases"/>
    <property type="match status" value="1"/>
</dbReference>
<gene>
    <name evidence="14" type="primary">TSR3</name>
    <name evidence="18" type="ORF">FIBRA_01009</name>
</gene>
<dbReference type="GO" id="GO:0006421">
    <property type="term" value="P:asparaginyl-tRNA aminoacylation"/>
    <property type="evidence" value="ECO:0007669"/>
    <property type="project" value="InterPro"/>
</dbReference>
<comment type="subcellular location">
    <subcellularLocation>
        <location evidence="14">Cytoplasm</location>
    </subcellularLocation>
    <subcellularLocation>
        <location evidence="14">Nucleus</location>
    </subcellularLocation>
</comment>
<dbReference type="FunFam" id="2.30.30.100:FF:000016">
    <property type="entry name" value="Small nuclear ribonucleoprotein Sm D1"/>
    <property type="match status" value="1"/>
</dbReference>
<dbReference type="GO" id="GO:0004816">
    <property type="term" value="F:asparagine-tRNA ligase activity"/>
    <property type="evidence" value="ECO:0007669"/>
    <property type="project" value="InterPro"/>
</dbReference>
<dbReference type="FunFam" id="3.30.930.10:FF:000016">
    <property type="entry name" value="Asparagine--tRNA ligase"/>
    <property type="match status" value="1"/>
</dbReference>
<dbReference type="NCBIfam" id="TIGR00457">
    <property type="entry name" value="asnS"/>
    <property type="match status" value="1"/>
</dbReference>
<dbReference type="EMBL" id="HE796910">
    <property type="protein sequence ID" value="CCL99001.1"/>
    <property type="molecule type" value="Genomic_DNA"/>
</dbReference>
<dbReference type="SUPFAM" id="SSF50249">
    <property type="entry name" value="Nucleic acid-binding proteins"/>
    <property type="match status" value="1"/>
</dbReference>
<dbReference type="GO" id="GO:0000455">
    <property type="term" value="P:enzyme-directed rRNA pseudouridine synthesis"/>
    <property type="evidence" value="ECO:0007669"/>
    <property type="project" value="UniProtKB-UniRule"/>
</dbReference>
<dbReference type="OrthoDB" id="1931232at2759"/>
<dbReference type="InterPro" id="IPR007177">
    <property type="entry name" value="Tsr3_C"/>
</dbReference>
<dbReference type="InterPro" id="IPR006195">
    <property type="entry name" value="aa-tRNA-synth_II"/>
</dbReference>
<dbReference type="InParanoid" id="J4I891"/>
<dbReference type="GO" id="GO:0005681">
    <property type="term" value="C:spliceosomal complex"/>
    <property type="evidence" value="ECO:0007669"/>
    <property type="project" value="UniProtKB-KW"/>
</dbReference>
<evidence type="ECO:0000313" key="18">
    <source>
        <dbReference type="EMBL" id="CCL99001.1"/>
    </source>
</evidence>
<feature type="binding site" evidence="14">
    <location>
        <position position="689"/>
    </location>
    <ligand>
        <name>S-adenosyl-L-methionine</name>
        <dbReference type="ChEBI" id="CHEBI:59789"/>
    </ligand>
</feature>
<dbReference type="CDD" id="cd01724">
    <property type="entry name" value="Sm_D1"/>
    <property type="match status" value="1"/>
</dbReference>
<feature type="binding site" evidence="14">
    <location>
        <position position="704"/>
    </location>
    <ligand>
        <name>S-adenosyl-L-methionine</name>
        <dbReference type="ChEBI" id="CHEBI:59789"/>
    </ligand>
</feature>
<dbReference type="InterPro" id="IPR034102">
    <property type="entry name" value="Sm_D1"/>
</dbReference>
<evidence type="ECO:0000256" key="15">
    <source>
        <dbReference type="SAM" id="MobiDB-lite"/>
    </source>
</evidence>
<evidence type="ECO:0000256" key="2">
    <source>
        <dbReference type="ARBA" id="ARBA00008226"/>
    </source>
</evidence>
<dbReference type="InterPro" id="IPR002312">
    <property type="entry name" value="Asp/Asn-tRNA-synth_IIb"/>
</dbReference>
<sequence length="743" mass="82932">MKLVRFLMKLNNETVTIELKNGSVVHGTITGVDMQMNTHLKTVKMTARNREPTSLDSLSIRGNNIRYFVLPDALPLDTLKMMREVEAAAGVGIAGEAGGVEEEDGVEAGDSDLCSLCTGFLPPTIRQLLSPSNAELCSPVRVNGWVKSVRRQKNVAFAVISDGSSERGLQAVFTDPSLTRQLTSGTSVRLDGILAQSPGRGQDRELRVDTVEVLGKSDQTTYPIQKQALPVEYLRDHCHLRARTDGIASMLRLRHRASRSLHNFFEARDFCFVHTPIVTSNDCEGAGETFRIASPNIHQQQTPSTSPDADEFFGKPAYLTVSSQLHLEAMAAAMSRVYTLSPCFRAERSQTNRHLSEFWMLEAEWAFTETVDDVCQIVEAALKHVLEEAGDLSPQSAEYNEQVPKLLESAKLTERWARITYDEAISELAKFHASTRKFVFEPAWGRALQSEHERWIAEKLVGGPTFVINYPASLKPFYMRLNDDSRTVACFDLLVPHLGELVGGSLREEREEHLREAFNRHGMNQAEYDWYLDLRKYGSAPHGGFGLGFERLISWMGGIDNLSLADDVLEERRPDSAIDSDGGESVAEEDNDESTRPSAIPVSMAMWDFGHCDPRRCSGRKLLHLGLIEELKIGQRFRGIVVTPRGSQLVSPSDREIVLQHGIAVVECSWARIDEIPFRRLASPHERILPYLVAANPVNYGKPWKLNCAEAIAAAFYIVGLHAFADSLLSNFSWGLSFWNINK</sequence>
<keyword evidence="4" id="KW-0436">Ligase</keyword>
<keyword evidence="8" id="KW-0067">ATP-binding</keyword>
<dbReference type="InterPro" id="IPR010920">
    <property type="entry name" value="LSM_dom_sf"/>
</dbReference>
<dbReference type="SUPFAM" id="SSF50182">
    <property type="entry name" value="Sm-like ribonucleoproteins"/>
    <property type="match status" value="1"/>
</dbReference>
<dbReference type="Gene3D" id="2.30.30.100">
    <property type="match status" value="1"/>
</dbReference>
<dbReference type="HAMAP" id="MF_01116">
    <property type="entry name" value="TSR3"/>
    <property type="match status" value="1"/>
</dbReference>
<keyword evidence="14" id="KW-0808">Transferase</keyword>
<evidence type="ECO:0000256" key="8">
    <source>
        <dbReference type="ARBA" id="ARBA00022840"/>
    </source>
</evidence>
<dbReference type="PANTHER" id="PTHR22594:SF34">
    <property type="entry name" value="ASPARAGINE--TRNA LIGASE, MITOCHONDRIAL-RELATED"/>
    <property type="match status" value="1"/>
</dbReference>
<keyword evidence="12 14" id="KW-0539">Nucleus</keyword>
<comment type="similarity">
    <text evidence="14">Belongs to the TDD superfamily. TSR3 family.</text>
</comment>
<proteinExistence type="inferred from homology"/>
<keyword evidence="9" id="KW-0648">Protein biosynthesis</keyword>
<dbReference type="PROSITE" id="PS50862">
    <property type="entry name" value="AA_TRNA_LIGASE_II"/>
    <property type="match status" value="1"/>
</dbReference>
<evidence type="ECO:0000256" key="12">
    <source>
        <dbReference type="ARBA" id="ARBA00023242"/>
    </source>
</evidence>
<keyword evidence="14" id="KW-0698">rRNA processing</keyword>
<comment type="similarity">
    <text evidence="2">Belongs to the class-II aminoacyl-tRNA synthetase family.</text>
</comment>
<feature type="domain" description="Aminoacyl-transfer RNA synthetases class-II family profile" evidence="16">
    <location>
        <begin position="251"/>
        <end position="574"/>
    </location>
</feature>
<feature type="domain" description="Sm" evidence="17">
    <location>
        <begin position="2"/>
        <end position="74"/>
    </location>
</feature>
<dbReference type="PROSITE" id="PS52002">
    <property type="entry name" value="SM"/>
    <property type="match status" value="1"/>
</dbReference>
<feature type="region of interest" description="Disordered" evidence="15">
    <location>
        <begin position="574"/>
        <end position="597"/>
    </location>
</feature>
<comment type="catalytic activity">
    <reaction evidence="14">
        <text>N(1)-methylpseudouridine(1191) in yeast 18S rRNA + S-adenosyl-L-methionine = N(1)-methyl-N(3)-[(3S)-3-amino-3-carboxypropyl]pseudouridine(1191) in yeast 18S rRNA + S-methyl-5'-thioadenosine + H(+)</text>
        <dbReference type="Rhea" id="RHEA:63300"/>
        <dbReference type="Rhea" id="RHEA-COMP:13852"/>
        <dbReference type="Rhea" id="RHEA-COMP:16309"/>
        <dbReference type="ChEBI" id="CHEBI:15378"/>
        <dbReference type="ChEBI" id="CHEBI:17509"/>
        <dbReference type="ChEBI" id="CHEBI:59789"/>
        <dbReference type="ChEBI" id="CHEBI:74890"/>
        <dbReference type="ChEBI" id="CHEBI:146234"/>
    </reaction>
</comment>
<dbReference type="Pfam" id="PF01423">
    <property type="entry name" value="LSM"/>
    <property type="match status" value="1"/>
</dbReference>
<comment type="catalytic activity">
    <reaction evidence="14">
        <text>an N(1)-methylpseudouridine in rRNA + S-adenosyl-L-methionine = N(1)-methyl-N(3)-[(3S)-3-amino-3-carboxypropyl]pseudouridine in rRNA + S-methyl-5'-thioadenosine + H(+)</text>
        <dbReference type="Rhea" id="RHEA:63296"/>
        <dbReference type="Rhea" id="RHEA-COMP:11634"/>
        <dbReference type="Rhea" id="RHEA-COMP:16310"/>
        <dbReference type="ChEBI" id="CHEBI:15378"/>
        <dbReference type="ChEBI" id="CHEBI:17509"/>
        <dbReference type="ChEBI" id="CHEBI:59789"/>
        <dbReference type="ChEBI" id="CHEBI:74890"/>
        <dbReference type="ChEBI" id="CHEBI:146234"/>
        <dbReference type="EC" id="2.5.1.157"/>
    </reaction>
</comment>
<dbReference type="InterPro" id="IPR004522">
    <property type="entry name" value="Asn-tRNA-ligase"/>
</dbReference>
<dbReference type="NCBIfam" id="NF003037">
    <property type="entry name" value="PRK03932.1"/>
    <property type="match status" value="1"/>
</dbReference>
<keyword evidence="3 14" id="KW-0963">Cytoplasm</keyword>
<dbReference type="Gene3D" id="2.40.50.140">
    <property type="entry name" value="Nucleic acid-binding proteins"/>
    <property type="match status" value="1"/>
</dbReference>
<dbReference type="Proteomes" id="UP000006352">
    <property type="component" value="Unassembled WGS sequence"/>
</dbReference>
<dbReference type="STRING" id="599839.J4I891"/>
<dbReference type="Pfam" id="PF01336">
    <property type="entry name" value="tRNA_anti-codon"/>
    <property type="match status" value="1"/>
</dbReference>
<dbReference type="InterPro" id="IPR047575">
    <property type="entry name" value="Sm"/>
</dbReference>
<evidence type="ECO:0000256" key="3">
    <source>
        <dbReference type="ARBA" id="ARBA00022490"/>
    </source>
</evidence>
<evidence type="ECO:0000256" key="1">
    <source>
        <dbReference type="ARBA" id="ARBA00008146"/>
    </source>
</evidence>
<dbReference type="Pfam" id="PF04034">
    <property type="entry name" value="Ribo_biogen_C"/>
    <property type="match status" value="1"/>
</dbReference>
<dbReference type="EC" id="2.5.1.157" evidence="14"/>
<evidence type="ECO:0000256" key="6">
    <source>
        <dbReference type="ARBA" id="ARBA00022728"/>
    </source>
</evidence>
<comment type="function">
    <text evidence="14">Aminocarboxypropyltransferase that catalyzes the aminocarboxypropyl transfer on pseudouridine at position 1191 (Psi1191) in 18S rRNA. It constitutes the last step in biosynthesis of the hypermodified N1-methyl-N3-(3-amino-3-carboxypropyl) pseudouridine (m1acp3-Psi) conserved in eukaryotic 18S rRNA.</text>
</comment>
<dbReference type="InterPro" id="IPR004365">
    <property type="entry name" value="NA-bd_OB_tRNA"/>
</dbReference>
<evidence type="ECO:0000256" key="14">
    <source>
        <dbReference type="HAMAP-Rule" id="MF_03146"/>
    </source>
</evidence>
<dbReference type="CDD" id="cd04318">
    <property type="entry name" value="EcAsnRS_like_N"/>
    <property type="match status" value="1"/>
</dbReference>
<keyword evidence="6" id="KW-0747">Spliceosome</keyword>